<proteinExistence type="predicted"/>
<organism evidence="1 2">
    <name type="scientific">Brachionus plicatilis</name>
    <name type="common">Marine rotifer</name>
    <name type="synonym">Brachionus muelleri</name>
    <dbReference type="NCBI Taxonomy" id="10195"/>
    <lineage>
        <taxon>Eukaryota</taxon>
        <taxon>Metazoa</taxon>
        <taxon>Spiralia</taxon>
        <taxon>Gnathifera</taxon>
        <taxon>Rotifera</taxon>
        <taxon>Eurotatoria</taxon>
        <taxon>Monogononta</taxon>
        <taxon>Pseudotrocha</taxon>
        <taxon>Ploima</taxon>
        <taxon>Brachionidae</taxon>
        <taxon>Brachionus</taxon>
    </lineage>
</organism>
<name>A0A3M7PMX3_BRAPC</name>
<protein>
    <submittedName>
        <fullName evidence="1">Uncharacterized protein</fullName>
    </submittedName>
</protein>
<gene>
    <name evidence="1" type="ORF">BpHYR1_004870</name>
</gene>
<keyword evidence="2" id="KW-1185">Reference proteome</keyword>
<dbReference type="Proteomes" id="UP000276133">
    <property type="component" value="Unassembled WGS sequence"/>
</dbReference>
<reference evidence="1 2" key="1">
    <citation type="journal article" date="2018" name="Sci. Rep.">
        <title>Genomic signatures of local adaptation to the degree of environmental predictability in rotifers.</title>
        <authorList>
            <person name="Franch-Gras L."/>
            <person name="Hahn C."/>
            <person name="Garcia-Roger E.M."/>
            <person name="Carmona M.J."/>
            <person name="Serra M."/>
            <person name="Gomez A."/>
        </authorList>
    </citation>
    <scope>NUCLEOTIDE SEQUENCE [LARGE SCALE GENOMIC DNA]</scope>
    <source>
        <strain evidence="1">HYR1</strain>
    </source>
</reference>
<dbReference type="EMBL" id="REGN01009737">
    <property type="protein sequence ID" value="RNA00467.1"/>
    <property type="molecule type" value="Genomic_DNA"/>
</dbReference>
<evidence type="ECO:0000313" key="2">
    <source>
        <dbReference type="Proteomes" id="UP000276133"/>
    </source>
</evidence>
<accession>A0A3M7PMX3</accession>
<dbReference type="AlphaFoldDB" id="A0A3M7PMX3"/>
<evidence type="ECO:0000313" key="1">
    <source>
        <dbReference type="EMBL" id="RNA00467.1"/>
    </source>
</evidence>
<comment type="caution">
    <text evidence="1">The sequence shown here is derived from an EMBL/GenBank/DDBJ whole genome shotgun (WGS) entry which is preliminary data.</text>
</comment>
<sequence>MKVPVEKLCYMIFGKKTKYEINLDPKIYGHNLNHEEKVKLSGIKIFKYQLIVRLDLWVYI</sequence>